<dbReference type="RefSeq" id="WP_101893593.1">
    <property type="nucleotide sequence ID" value="NZ_CP022684.1"/>
</dbReference>
<dbReference type="SUPFAM" id="SSF51230">
    <property type="entry name" value="Single hybrid motif"/>
    <property type="match status" value="1"/>
</dbReference>
<feature type="coiled-coil region" evidence="6">
    <location>
        <begin position="354"/>
        <end position="388"/>
    </location>
</feature>
<dbReference type="Gene3D" id="3.40.50.20">
    <property type="match status" value="1"/>
</dbReference>
<evidence type="ECO:0000313" key="10">
    <source>
        <dbReference type="Proteomes" id="UP000235116"/>
    </source>
</evidence>
<keyword evidence="4" id="KW-0067">ATP-binding</keyword>
<dbReference type="PROSITE" id="PS50979">
    <property type="entry name" value="BC"/>
    <property type="match status" value="1"/>
</dbReference>
<reference evidence="10" key="1">
    <citation type="submission" date="2017-08" db="EMBL/GenBank/DDBJ databases">
        <title>Direct submision.</title>
        <authorList>
            <person name="Kim S.-J."/>
            <person name="Rhee S.-K."/>
        </authorList>
    </citation>
    <scope>NUCLEOTIDE SEQUENCE [LARGE SCALE GENOMIC DNA]</scope>
    <source>
        <strain evidence="10">GI5</strain>
    </source>
</reference>
<evidence type="ECO:0000313" key="9">
    <source>
        <dbReference type="EMBL" id="AUM12257.1"/>
    </source>
</evidence>
<proteinExistence type="predicted"/>
<dbReference type="InterPro" id="IPR005481">
    <property type="entry name" value="BC-like_N"/>
</dbReference>
<evidence type="ECO:0000259" key="7">
    <source>
        <dbReference type="PROSITE" id="PS50968"/>
    </source>
</evidence>
<dbReference type="InterPro" id="IPR051602">
    <property type="entry name" value="ACC_Biotin_Carboxylase"/>
</dbReference>
<dbReference type="SMART" id="SM00878">
    <property type="entry name" value="Biotin_carb_C"/>
    <property type="match status" value="1"/>
</dbReference>
<evidence type="ECO:0000256" key="5">
    <source>
        <dbReference type="ARBA" id="ARBA00023267"/>
    </source>
</evidence>
<feature type="domain" description="Biotin carboxylation" evidence="8">
    <location>
        <begin position="32"/>
        <end position="613"/>
    </location>
</feature>
<dbReference type="PANTHER" id="PTHR48095:SF4">
    <property type="entry name" value="BIOTIN CARBOXYL CARRIER PROTEIN OF ACETYL-COA CARBOXYLASE"/>
    <property type="match status" value="1"/>
</dbReference>
<dbReference type="SUPFAM" id="SSF52440">
    <property type="entry name" value="PreATP-grasp domain"/>
    <property type="match status" value="1"/>
</dbReference>
<dbReference type="PROSITE" id="PS00867">
    <property type="entry name" value="CPSASE_2"/>
    <property type="match status" value="1"/>
</dbReference>
<name>A0A2K9LJ43_9GAMM</name>
<evidence type="ECO:0000256" key="4">
    <source>
        <dbReference type="ARBA" id="ARBA00022840"/>
    </source>
</evidence>
<keyword evidence="5" id="KW-0092">Biotin</keyword>
<dbReference type="Proteomes" id="UP000235116">
    <property type="component" value="Chromosome"/>
</dbReference>
<dbReference type="InterPro" id="IPR001882">
    <property type="entry name" value="Biotin_BS"/>
</dbReference>
<evidence type="ECO:0000256" key="3">
    <source>
        <dbReference type="ARBA" id="ARBA00022741"/>
    </source>
</evidence>
<feature type="domain" description="Lipoyl-binding" evidence="7">
    <location>
        <begin position="851"/>
        <end position="930"/>
    </location>
</feature>
<dbReference type="PROSITE" id="PS00188">
    <property type="entry name" value="BIOTIN"/>
    <property type="match status" value="1"/>
</dbReference>
<evidence type="ECO:0000256" key="6">
    <source>
        <dbReference type="SAM" id="Coils"/>
    </source>
</evidence>
<dbReference type="OrthoDB" id="9763189at2"/>
<dbReference type="KEGG" id="kak:Kalk_07455"/>
<dbReference type="Gene3D" id="2.40.50.100">
    <property type="match status" value="1"/>
</dbReference>
<sequence length="959" mass="106246">MSNENYTNNPLVNKDRRRQSTDSAWVSQFDCSDMKPLIICRGPIRKEVMDVWEEMGITDYGILLSEKDSITYNNALAPELRQIANPDRIHRVPDYTGMDKDERTQRIQQIITMAKENGHDSVFAGYGFMAEDEALVSALEKAGLNFIGPCSATVRGAGAKDEAKRTALANDVSTTPGIDNLTSLTLIRKVGDRAGLKSLADEKGLSVDAANWDETVALEDAADAVLNASYAKSLDIISTDEICAEAIVRVAEVFGRYPENRVRLKAIGGGGGKGQRILQSPAAFEGDLDVRIKAASEVAAEKLIEILQEVKTTGVGDNKNVLIELNIETTRHQEIQVIGNGEWCTTLGARDCSLQMHEQKLLEISNTSEMLEEAIARAEAEGKAAEVEALKTDLDILKNMELESERFGAAVGLDSVSTFECIVDKGSHFFMEMNTRIQVEHRVSELCYSLKFVNPEDPNDFLIVDSLVEAMTLLARHGKKLPKPERIPRERASVEARLNATNDALKPHAGGVIEYWSSPIANEIRDDQGISARNPDTGQFIKYHLAGAYDSNIALLLSVGQNRKHSYEEMAELLRRTRMSGENLATNLQFHYGLVHWFLAENVHAKSTTKFVMPYLTLVGLVKEAAADFDLEYAFNQAKGIYKKQIAAAHGAEESLQAAMQAIDASMERKHTLLLRALDILTRDPHVFSGWLSLNKANVQFDSDSVVWTRNPVQVLDDTYHYLNMDYRADLPAAECIWKHDNEILQKGLQFYRELEEKLGESDWLKLNALLAEDAPQAGMDEATWTQVQAAHLGFQSGMEVVSALPKLASEAGFYDLKVNEDLTVFIPESLHNEELQARMMKVLVPPPATKADEIVAVSGGMFYGREVPGAPTFVEVGDHVEAGQPIYIIEVMKMFNKVVAPFACTIDKVLLENVDGAIVKQGQPLFKVTPDEKMVEVDPAEVKARRRARTEALMTGLI</sequence>
<keyword evidence="6" id="KW-0175">Coiled coil</keyword>
<dbReference type="InterPro" id="IPR016185">
    <property type="entry name" value="PreATP-grasp_dom_sf"/>
</dbReference>
<dbReference type="PROSITE" id="PS50968">
    <property type="entry name" value="BIOTINYL_LIPOYL"/>
    <property type="match status" value="1"/>
</dbReference>
<dbReference type="GO" id="GO:0016874">
    <property type="term" value="F:ligase activity"/>
    <property type="evidence" value="ECO:0007669"/>
    <property type="project" value="UniProtKB-KW"/>
</dbReference>
<dbReference type="InterPro" id="IPR011053">
    <property type="entry name" value="Single_hybrid_motif"/>
</dbReference>
<keyword evidence="3" id="KW-0547">Nucleotide-binding</keyword>
<comment type="cofactor">
    <cofactor evidence="1">
        <name>biotin</name>
        <dbReference type="ChEBI" id="CHEBI:57586"/>
    </cofactor>
</comment>
<dbReference type="Pfam" id="PF00289">
    <property type="entry name" value="Biotin_carb_N"/>
    <property type="match status" value="1"/>
</dbReference>
<evidence type="ECO:0000256" key="2">
    <source>
        <dbReference type="ARBA" id="ARBA00022598"/>
    </source>
</evidence>
<protein>
    <submittedName>
        <fullName evidence="9">Biotin carboxylase</fullName>
    </submittedName>
</protein>
<dbReference type="Pfam" id="PF02786">
    <property type="entry name" value="CPSase_L_D2"/>
    <property type="match status" value="1"/>
</dbReference>
<dbReference type="Gene3D" id="3.30.470.20">
    <property type="entry name" value="ATP-grasp fold, B domain"/>
    <property type="match status" value="1"/>
</dbReference>
<dbReference type="InterPro" id="IPR005482">
    <property type="entry name" value="Biotin_COase_C"/>
</dbReference>
<dbReference type="InterPro" id="IPR011764">
    <property type="entry name" value="Biotin_carboxylation_dom"/>
</dbReference>
<dbReference type="SUPFAM" id="SSF56059">
    <property type="entry name" value="Glutathione synthetase ATP-binding domain-like"/>
    <property type="match status" value="1"/>
</dbReference>
<dbReference type="GO" id="GO:0005524">
    <property type="term" value="F:ATP binding"/>
    <property type="evidence" value="ECO:0007669"/>
    <property type="project" value="UniProtKB-KW"/>
</dbReference>
<evidence type="ECO:0000256" key="1">
    <source>
        <dbReference type="ARBA" id="ARBA00001953"/>
    </source>
</evidence>
<dbReference type="Pfam" id="PF00364">
    <property type="entry name" value="Biotin_lipoyl"/>
    <property type="match status" value="1"/>
</dbReference>
<accession>A0A2K9LJ43</accession>
<keyword evidence="10" id="KW-1185">Reference proteome</keyword>
<dbReference type="EMBL" id="CP022684">
    <property type="protein sequence ID" value="AUM12257.1"/>
    <property type="molecule type" value="Genomic_DNA"/>
</dbReference>
<dbReference type="PANTHER" id="PTHR48095">
    <property type="entry name" value="PYRUVATE CARBOXYLASE SUBUNIT A"/>
    <property type="match status" value="1"/>
</dbReference>
<keyword evidence="2" id="KW-0436">Ligase</keyword>
<dbReference type="CDD" id="cd06850">
    <property type="entry name" value="biotinyl_domain"/>
    <property type="match status" value="1"/>
</dbReference>
<dbReference type="AlphaFoldDB" id="A0A2K9LJ43"/>
<organism evidence="9 10">
    <name type="scientific">Ketobacter alkanivorans</name>
    <dbReference type="NCBI Taxonomy" id="1917421"/>
    <lineage>
        <taxon>Bacteria</taxon>
        <taxon>Pseudomonadati</taxon>
        <taxon>Pseudomonadota</taxon>
        <taxon>Gammaproteobacteria</taxon>
        <taxon>Pseudomonadales</taxon>
        <taxon>Ketobacteraceae</taxon>
        <taxon>Ketobacter</taxon>
    </lineage>
</organism>
<dbReference type="SUPFAM" id="SSF51246">
    <property type="entry name" value="Rudiment single hybrid motif"/>
    <property type="match status" value="1"/>
</dbReference>
<dbReference type="InterPro" id="IPR000089">
    <property type="entry name" value="Biotin_lipoyl"/>
</dbReference>
<evidence type="ECO:0000259" key="8">
    <source>
        <dbReference type="PROSITE" id="PS50979"/>
    </source>
</evidence>
<dbReference type="InterPro" id="IPR005479">
    <property type="entry name" value="CPAse_ATP-bd"/>
</dbReference>
<gene>
    <name evidence="9" type="ORF">Kalk_07455</name>
</gene>
<dbReference type="InterPro" id="IPR011054">
    <property type="entry name" value="Rudment_hybrid_motif"/>
</dbReference>